<keyword evidence="2" id="KW-0964">Secreted</keyword>
<dbReference type="InterPro" id="IPR002035">
    <property type="entry name" value="VWF_A"/>
</dbReference>
<reference evidence="5 6" key="1">
    <citation type="journal article" date="2020" name="Harmful Algae">
        <title>Molecular and morphological characterization of a novel dihydroanatoxin-a producing Microcoleus species (cyanobacteria) from the Russian River, California, USA.</title>
        <authorList>
            <person name="Conklin K.Y."/>
            <person name="Stancheva R."/>
            <person name="Otten T.G."/>
            <person name="Fadness R."/>
            <person name="Boyer G.L."/>
            <person name="Read B."/>
            <person name="Zhang X."/>
            <person name="Sheath R.G."/>
        </authorList>
    </citation>
    <scope>NUCLEOTIDE SEQUENCE [LARGE SCALE GENOMIC DNA]</scope>
    <source>
        <strain evidence="5 6">PTRS2</strain>
    </source>
</reference>
<protein>
    <submittedName>
        <fullName evidence="5">VWA domain-containing protein</fullName>
    </submittedName>
</protein>
<dbReference type="SUPFAM" id="SSF53300">
    <property type="entry name" value="vWA-like"/>
    <property type="match status" value="1"/>
</dbReference>
<dbReference type="RefSeq" id="WP_340523073.1">
    <property type="nucleotide sequence ID" value="NZ_JBBLXS010000276.1"/>
</dbReference>
<evidence type="ECO:0000256" key="2">
    <source>
        <dbReference type="ARBA" id="ARBA00022525"/>
    </source>
</evidence>
<dbReference type="Gene3D" id="3.40.50.410">
    <property type="entry name" value="von Willebrand factor, type A domain"/>
    <property type="match status" value="1"/>
</dbReference>
<dbReference type="EMBL" id="JBBLXS010000276">
    <property type="protein sequence ID" value="MEK0186913.1"/>
    <property type="molecule type" value="Genomic_DNA"/>
</dbReference>
<accession>A0ABU8YRC2</accession>
<dbReference type="InterPro" id="IPR052969">
    <property type="entry name" value="Thr-specific_kinase-like"/>
</dbReference>
<organism evidence="5 6">
    <name type="scientific">Microcoleus anatoxicus PTRS2</name>
    <dbReference type="NCBI Taxonomy" id="2705321"/>
    <lineage>
        <taxon>Bacteria</taxon>
        <taxon>Bacillati</taxon>
        <taxon>Cyanobacteriota</taxon>
        <taxon>Cyanophyceae</taxon>
        <taxon>Oscillatoriophycideae</taxon>
        <taxon>Oscillatoriales</taxon>
        <taxon>Microcoleaceae</taxon>
        <taxon>Microcoleus</taxon>
        <taxon>Microcoleus anatoxicus</taxon>
    </lineage>
</organism>
<feature type="domain" description="VWFA" evidence="4">
    <location>
        <begin position="12"/>
        <end position="181"/>
    </location>
</feature>
<keyword evidence="6" id="KW-1185">Reference proteome</keyword>
<dbReference type="PROSITE" id="PS50234">
    <property type="entry name" value="VWFA"/>
    <property type="match status" value="1"/>
</dbReference>
<keyword evidence="3" id="KW-0732">Signal</keyword>
<dbReference type="InterPro" id="IPR036465">
    <property type="entry name" value="vWFA_dom_sf"/>
</dbReference>
<proteinExistence type="predicted"/>
<comment type="caution">
    <text evidence="5">The sequence shown here is derived from an EMBL/GenBank/DDBJ whole genome shotgun (WGS) entry which is preliminary data.</text>
</comment>
<comment type="subcellular location">
    <subcellularLocation>
        <location evidence="1">Secreted</location>
    </subcellularLocation>
</comment>
<name>A0ABU8YRC2_9CYAN</name>
<dbReference type="InterPro" id="IPR056861">
    <property type="entry name" value="HMCN1-like_VWA"/>
</dbReference>
<dbReference type="Pfam" id="PF25106">
    <property type="entry name" value="VWA_4"/>
    <property type="match status" value="1"/>
</dbReference>
<evidence type="ECO:0000256" key="3">
    <source>
        <dbReference type="ARBA" id="ARBA00022729"/>
    </source>
</evidence>
<evidence type="ECO:0000313" key="5">
    <source>
        <dbReference type="EMBL" id="MEK0186913.1"/>
    </source>
</evidence>
<dbReference type="PANTHER" id="PTHR47763:SF1">
    <property type="entry name" value="DUF659 DOMAIN-CONTAINING PROTEIN"/>
    <property type="match status" value="1"/>
</dbReference>
<evidence type="ECO:0000313" key="6">
    <source>
        <dbReference type="Proteomes" id="UP001384579"/>
    </source>
</evidence>
<evidence type="ECO:0000259" key="4">
    <source>
        <dbReference type="PROSITE" id="PS50234"/>
    </source>
</evidence>
<gene>
    <name evidence="5" type="ORF">WMG39_18955</name>
</gene>
<dbReference type="Proteomes" id="UP001384579">
    <property type="component" value="Unassembled WGS sequence"/>
</dbReference>
<sequence length="223" mass="24954">MSDGQSVKYAVDLVMCIDGTGSMGHLIEEVKSAALKFYEQLEAKMKEKSKKIDQLRARVIVFRDYWADPADKVMQCSEFFDLRSQSSDFANFVSPIKADGGGDEPENGLEAVGLALKSKWEKGDFSKQRYVVVVYTDASAHSLDKGPKPSHYPNDIPKSFDDLTDYWHDIPTSAKRLLLFAPDAEPWTMMSSWENTIHYVSEAGNGLEELEIDQILEAISGSI</sequence>
<dbReference type="PANTHER" id="PTHR47763">
    <property type="entry name" value="ALPHA-PROTEIN KINASE VWKA"/>
    <property type="match status" value="1"/>
</dbReference>
<evidence type="ECO:0000256" key="1">
    <source>
        <dbReference type="ARBA" id="ARBA00004613"/>
    </source>
</evidence>